<comment type="caution">
    <text evidence="1">The sequence shown here is derived from an EMBL/GenBank/DDBJ whole genome shotgun (WGS) entry which is preliminary data.</text>
</comment>
<accession>X1DKK0</accession>
<gene>
    <name evidence="1" type="ORF">S01H4_61188</name>
</gene>
<proteinExistence type="predicted"/>
<reference evidence="1" key="1">
    <citation type="journal article" date="2014" name="Front. Microbiol.">
        <title>High frequency of phylogenetically diverse reductive dehalogenase-homologous genes in deep subseafloor sedimentary metagenomes.</title>
        <authorList>
            <person name="Kawai M."/>
            <person name="Futagami T."/>
            <person name="Toyoda A."/>
            <person name="Takaki Y."/>
            <person name="Nishi S."/>
            <person name="Hori S."/>
            <person name="Arai W."/>
            <person name="Tsubouchi T."/>
            <person name="Morono Y."/>
            <person name="Uchiyama I."/>
            <person name="Ito T."/>
            <person name="Fujiyama A."/>
            <person name="Inagaki F."/>
            <person name="Takami H."/>
        </authorList>
    </citation>
    <scope>NUCLEOTIDE SEQUENCE</scope>
    <source>
        <strain evidence="1">Expedition CK06-06</strain>
    </source>
</reference>
<evidence type="ECO:0000313" key="1">
    <source>
        <dbReference type="EMBL" id="GAH08820.1"/>
    </source>
</evidence>
<organism evidence="1">
    <name type="scientific">marine sediment metagenome</name>
    <dbReference type="NCBI Taxonomy" id="412755"/>
    <lineage>
        <taxon>unclassified sequences</taxon>
        <taxon>metagenomes</taxon>
        <taxon>ecological metagenomes</taxon>
    </lineage>
</organism>
<dbReference type="EMBL" id="BART01036226">
    <property type="protein sequence ID" value="GAH08820.1"/>
    <property type="molecule type" value="Genomic_DNA"/>
</dbReference>
<name>X1DKK0_9ZZZZ</name>
<protein>
    <submittedName>
        <fullName evidence="1">Uncharacterized protein</fullName>
    </submittedName>
</protein>
<dbReference type="Gene3D" id="3.30.70.20">
    <property type="match status" value="1"/>
</dbReference>
<sequence>MIFGDRDKMISLAKKRLAEVKGKFPKATLSGIEDTRVFYLLADKPAKIYEYAQATITPGGIDRKAALKRIARPLKELSKEWQLLHKLAS</sequence>
<dbReference type="AlphaFoldDB" id="X1DKK0"/>